<name>A0A286RF67_9BACT</name>
<dbReference type="Gene3D" id="1.10.4160.10">
    <property type="entry name" value="Hydantoin permease"/>
    <property type="match status" value="1"/>
</dbReference>
<dbReference type="EMBL" id="CP018477">
    <property type="protein sequence ID" value="ASV74605.1"/>
    <property type="molecule type" value="Genomic_DNA"/>
</dbReference>
<feature type="transmembrane region" description="Helical" evidence="1">
    <location>
        <begin position="200"/>
        <end position="225"/>
    </location>
</feature>
<keyword evidence="1" id="KW-0472">Membrane</keyword>
<accession>A0A286RF67</accession>
<protein>
    <submittedName>
        <fullName evidence="2">Cytosine permease</fullName>
    </submittedName>
</protein>
<feature type="transmembrane region" description="Helical" evidence="1">
    <location>
        <begin position="20"/>
        <end position="44"/>
    </location>
</feature>
<feature type="transmembrane region" description="Helical" evidence="1">
    <location>
        <begin position="385"/>
        <end position="404"/>
    </location>
</feature>
<feature type="transmembrane region" description="Helical" evidence="1">
    <location>
        <begin position="237"/>
        <end position="262"/>
    </location>
</feature>
<feature type="transmembrane region" description="Helical" evidence="1">
    <location>
        <begin position="326"/>
        <end position="346"/>
    </location>
</feature>
<evidence type="ECO:0000313" key="3">
    <source>
        <dbReference type="Proteomes" id="UP000215086"/>
    </source>
</evidence>
<dbReference type="Proteomes" id="UP000215086">
    <property type="component" value="Chromosome"/>
</dbReference>
<feature type="transmembrane region" description="Helical" evidence="1">
    <location>
        <begin position="137"/>
        <end position="157"/>
    </location>
</feature>
<proteinExistence type="predicted"/>
<dbReference type="AlphaFoldDB" id="A0A286RF67"/>
<keyword evidence="1" id="KW-0812">Transmembrane</keyword>
<organism evidence="2 3">
    <name type="scientific">Thermogutta terrifontis</name>
    <dbReference type="NCBI Taxonomy" id="1331910"/>
    <lineage>
        <taxon>Bacteria</taxon>
        <taxon>Pseudomonadati</taxon>
        <taxon>Planctomycetota</taxon>
        <taxon>Planctomycetia</taxon>
        <taxon>Pirellulales</taxon>
        <taxon>Thermoguttaceae</taxon>
        <taxon>Thermogutta</taxon>
    </lineage>
</organism>
<feature type="transmembrane region" description="Helical" evidence="1">
    <location>
        <begin position="416"/>
        <end position="434"/>
    </location>
</feature>
<evidence type="ECO:0000256" key="1">
    <source>
        <dbReference type="SAM" id="Phobius"/>
    </source>
</evidence>
<reference evidence="2 3" key="1">
    <citation type="journal article" name="Front. Microbiol.">
        <title>Sugar Metabolism of the First Thermophilic Planctomycete Thermogutta terrifontis: Comparative Genomic and Transcriptomic Approaches.</title>
        <authorList>
            <person name="Elcheninov A.G."/>
            <person name="Menzel P."/>
            <person name="Gudbergsdottir S.R."/>
            <person name="Slesarev A.I."/>
            <person name="Kadnikov V.V."/>
            <person name="Krogh A."/>
            <person name="Bonch-Osmolovskaya E.A."/>
            <person name="Peng X."/>
            <person name="Kublanov I.V."/>
        </authorList>
    </citation>
    <scope>NUCLEOTIDE SEQUENCE [LARGE SCALE GENOMIC DNA]</scope>
    <source>
        <strain evidence="2 3">R1</strain>
    </source>
</reference>
<feature type="transmembrane region" description="Helical" evidence="1">
    <location>
        <begin position="293"/>
        <end position="314"/>
    </location>
</feature>
<gene>
    <name evidence="2" type="ORF">THTE_2003</name>
</gene>
<feature type="transmembrane region" description="Helical" evidence="1">
    <location>
        <begin position="56"/>
        <end position="87"/>
    </location>
</feature>
<dbReference type="KEGG" id="ttf:THTE_2003"/>
<keyword evidence="1" id="KW-1133">Transmembrane helix</keyword>
<feature type="transmembrane region" description="Helical" evidence="1">
    <location>
        <begin position="107"/>
        <end position="125"/>
    </location>
</feature>
<sequence>MLEELAKGSGIPLAAGGALAQGLGIAILALIVSALVCHYLFYLIPGKLGVQTGLPLYIVGTSTYGVQGGFIMPGFLMGVLQFGWLAVNAFFTTQLLCQPFGAGPGSVAFSVVAIAFVLLATLIGIKGIQYVGRVATYLPLLPLSILVILTLASLGGVTKMDHTQLVQDGQTPVKVTADGALATDQASGAKEVKAHDPLTVWGVFLAVATYVVGFFATAGAAGVDFGMGNRDENDVKWGGLVGIAGAIILTGGLSLVIAAGAVGAQLAGKPPVLQTTLLMEKLSPVLGAKTPAVFWYLLAIAAFPPACFSSFIAANSFKTTLPKVNPFVSCGIGALCSIALVLSGYAGNAVKVFSVIGASFGPVCGAMAADYLLSGNRWAGPRAGFNPAGWVSWILGFCVGAANLVLNTNIIPCPPVAAFLVGFVVYLVLAFAGLESRTLEMPRDVH</sequence>
<keyword evidence="3" id="KW-1185">Reference proteome</keyword>
<evidence type="ECO:0000313" key="2">
    <source>
        <dbReference type="EMBL" id="ASV74605.1"/>
    </source>
</evidence>
<feature type="transmembrane region" description="Helical" evidence="1">
    <location>
        <begin position="352"/>
        <end position="373"/>
    </location>
</feature>